<evidence type="ECO:0000256" key="4">
    <source>
        <dbReference type="ARBA" id="ARBA00011738"/>
    </source>
</evidence>
<dbReference type="Pfam" id="PF01746">
    <property type="entry name" value="tRNA_m1G_MT"/>
    <property type="match status" value="1"/>
</dbReference>
<keyword evidence="19" id="KW-1185">Reference proteome</keyword>
<sequence>MTDRPRSHGRKSIRLSAQPRDLMTARPELANSWTARVLTLYPDMFPGVLGQSLTGRALDEGLWSLDPVDIRQFATDRHRTVDDTPAGGGAGMVLKPDIVAAALDAADSGLPRADWPVIYLSPRGRRFDQQTAHRLAGAKGVTLLCGRFEGVDQRVLDARDVEEVSLGDFVLTGGEIAAQALIDATVRLIPRVLGNQASTEEESFSDGLLEHPHYTRPTEWEGRAIPEILLSGHHAKIAEWRHAQSENLTKERRPDLWRAYLERQGKDPVRDHELSDAQIIAAKGEQKDD</sequence>
<dbReference type="HAMAP" id="MF_00605">
    <property type="entry name" value="TrmD"/>
    <property type="match status" value="1"/>
</dbReference>
<comment type="similarity">
    <text evidence="3 15 16">Belongs to the RNA methyltransferase TrmD family.</text>
</comment>
<keyword evidence="8 15" id="KW-0489">Methyltransferase</keyword>
<proteinExistence type="inferred from homology"/>
<accession>A0A6B0TVV7</accession>
<dbReference type="GO" id="GO:0052906">
    <property type="term" value="F:tRNA (guanine(37)-N1)-methyltransferase activity"/>
    <property type="evidence" value="ECO:0007669"/>
    <property type="project" value="UniProtKB-UniRule"/>
</dbReference>
<evidence type="ECO:0000256" key="11">
    <source>
        <dbReference type="ARBA" id="ARBA00022694"/>
    </source>
</evidence>
<evidence type="ECO:0000256" key="12">
    <source>
        <dbReference type="ARBA" id="ARBA00029736"/>
    </source>
</evidence>
<evidence type="ECO:0000256" key="14">
    <source>
        <dbReference type="ARBA" id="ARBA00047783"/>
    </source>
</evidence>
<evidence type="ECO:0000313" key="18">
    <source>
        <dbReference type="EMBL" id="MXU66829.1"/>
    </source>
</evidence>
<dbReference type="GO" id="GO:0002939">
    <property type="term" value="P:tRNA N1-guanine methylation"/>
    <property type="evidence" value="ECO:0007669"/>
    <property type="project" value="TreeGrafter"/>
</dbReference>
<comment type="caution">
    <text evidence="18">The sequence shown here is derived from an EMBL/GenBank/DDBJ whole genome shotgun (WGS) entry which is preliminary data.</text>
</comment>
<comment type="subunit">
    <text evidence="4 15 16">Homodimer.</text>
</comment>
<dbReference type="Gene3D" id="3.40.1280.10">
    <property type="match status" value="1"/>
</dbReference>
<dbReference type="InterPro" id="IPR029028">
    <property type="entry name" value="Alpha/beta_knot_MTases"/>
</dbReference>
<evidence type="ECO:0000256" key="9">
    <source>
        <dbReference type="ARBA" id="ARBA00022679"/>
    </source>
</evidence>
<dbReference type="EC" id="2.1.1.228" evidence="5 15"/>
<evidence type="ECO:0000256" key="6">
    <source>
        <dbReference type="ARBA" id="ARBA00014679"/>
    </source>
</evidence>
<dbReference type="EMBL" id="WUWG01000008">
    <property type="protein sequence ID" value="MXU66829.1"/>
    <property type="molecule type" value="Genomic_DNA"/>
</dbReference>
<comment type="function">
    <text evidence="1 15 16">Specifically methylates guanosine-37 in various tRNAs.</text>
</comment>
<feature type="binding site" evidence="15">
    <location>
        <begin position="166"/>
        <end position="171"/>
    </location>
    <ligand>
        <name>S-adenosyl-L-methionine</name>
        <dbReference type="ChEBI" id="CHEBI:59789"/>
    </ligand>
</feature>
<dbReference type="CDD" id="cd18080">
    <property type="entry name" value="TrmD-like"/>
    <property type="match status" value="1"/>
</dbReference>
<evidence type="ECO:0000313" key="19">
    <source>
        <dbReference type="Proteomes" id="UP000436016"/>
    </source>
</evidence>
<evidence type="ECO:0000259" key="17">
    <source>
        <dbReference type="Pfam" id="PF01746"/>
    </source>
</evidence>
<protein>
    <recommendedName>
        <fullName evidence="6 15">tRNA (guanine-N(1)-)-methyltransferase</fullName>
        <ecNumber evidence="5 15">2.1.1.228</ecNumber>
    </recommendedName>
    <alternativeName>
        <fullName evidence="12 15">M1G-methyltransferase</fullName>
    </alternativeName>
    <alternativeName>
        <fullName evidence="13 15">tRNA [GM37] methyltransferase</fullName>
    </alternativeName>
</protein>
<reference evidence="18 19" key="1">
    <citation type="submission" date="2019-12" db="EMBL/GenBank/DDBJ databases">
        <title>Strain KN286 was isolated from seawater, which was collected from Caroline Seamount in the tropical western Pacific.</title>
        <authorList>
            <person name="Wang Q."/>
        </authorList>
    </citation>
    <scope>NUCLEOTIDE SEQUENCE [LARGE SCALE GENOMIC DNA]</scope>
    <source>
        <strain evidence="18 19">KN286</strain>
    </source>
</reference>
<dbReference type="PANTHER" id="PTHR46417:SF1">
    <property type="entry name" value="TRNA (GUANINE-N(1)-)-METHYLTRANSFERASE"/>
    <property type="match status" value="1"/>
</dbReference>
<gene>
    <name evidence="15 18" type="primary">trmD</name>
    <name evidence="18" type="ORF">GSH16_15370</name>
</gene>
<evidence type="ECO:0000256" key="10">
    <source>
        <dbReference type="ARBA" id="ARBA00022691"/>
    </source>
</evidence>
<dbReference type="Proteomes" id="UP000436016">
    <property type="component" value="Unassembled WGS sequence"/>
</dbReference>
<evidence type="ECO:0000256" key="8">
    <source>
        <dbReference type="ARBA" id="ARBA00022603"/>
    </source>
</evidence>
<dbReference type="InterPro" id="IPR002649">
    <property type="entry name" value="tRNA_m1G_MeTrfase_TrmD"/>
</dbReference>
<comment type="catalytic activity">
    <reaction evidence="14 15 16">
        <text>guanosine(37) in tRNA + S-adenosyl-L-methionine = N(1)-methylguanosine(37) in tRNA + S-adenosyl-L-homocysteine + H(+)</text>
        <dbReference type="Rhea" id="RHEA:36899"/>
        <dbReference type="Rhea" id="RHEA-COMP:10145"/>
        <dbReference type="Rhea" id="RHEA-COMP:10147"/>
        <dbReference type="ChEBI" id="CHEBI:15378"/>
        <dbReference type="ChEBI" id="CHEBI:57856"/>
        <dbReference type="ChEBI" id="CHEBI:59789"/>
        <dbReference type="ChEBI" id="CHEBI:73542"/>
        <dbReference type="ChEBI" id="CHEBI:74269"/>
        <dbReference type="EC" id="2.1.1.228"/>
    </reaction>
</comment>
<evidence type="ECO:0000256" key="5">
    <source>
        <dbReference type="ARBA" id="ARBA00012807"/>
    </source>
</evidence>
<dbReference type="Gene3D" id="1.10.1270.20">
    <property type="entry name" value="tRNA(m1g37)methyltransferase, domain 2"/>
    <property type="match status" value="1"/>
</dbReference>
<dbReference type="InterPro" id="IPR023148">
    <property type="entry name" value="tRNA_m1G_MeTrfase_C_sf"/>
</dbReference>
<keyword evidence="7 15" id="KW-0963">Cytoplasm</keyword>
<dbReference type="InterPro" id="IPR029026">
    <property type="entry name" value="tRNA_m1G_MTases_N"/>
</dbReference>
<dbReference type="InterPro" id="IPR016009">
    <property type="entry name" value="tRNA_MeTrfase_TRMD/TRM10"/>
</dbReference>
<dbReference type="NCBIfam" id="NF000648">
    <property type="entry name" value="PRK00026.1"/>
    <property type="match status" value="1"/>
</dbReference>
<dbReference type="AlphaFoldDB" id="A0A6B0TVV7"/>
<dbReference type="GO" id="GO:0005829">
    <property type="term" value="C:cytosol"/>
    <property type="evidence" value="ECO:0007669"/>
    <property type="project" value="TreeGrafter"/>
</dbReference>
<keyword evidence="11 15" id="KW-0819">tRNA processing</keyword>
<dbReference type="NCBIfam" id="TIGR00088">
    <property type="entry name" value="trmD"/>
    <property type="match status" value="1"/>
</dbReference>
<evidence type="ECO:0000256" key="13">
    <source>
        <dbReference type="ARBA" id="ARBA00033392"/>
    </source>
</evidence>
<dbReference type="RefSeq" id="WP_160856496.1">
    <property type="nucleotide sequence ID" value="NZ_WUWG01000008.1"/>
</dbReference>
<evidence type="ECO:0000256" key="1">
    <source>
        <dbReference type="ARBA" id="ARBA00002634"/>
    </source>
</evidence>
<dbReference type="SUPFAM" id="SSF75217">
    <property type="entry name" value="alpha/beta knot"/>
    <property type="match status" value="1"/>
</dbReference>
<evidence type="ECO:0000256" key="16">
    <source>
        <dbReference type="RuleBase" id="RU003464"/>
    </source>
</evidence>
<feature type="domain" description="tRNA methyltransferase TRMD/TRM10-type" evidence="17">
    <location>
        <begin position="36"/>
        <end position="258"/>
    </location>
</feature>
<organism evidence="18 19">
    <name type="scientific">Oceanomicrobium pacificus</name>
    <dbReference type="NCBI Taxonomy" id="2692916"/>
    <lineage>
        <taxon>Bacteria</taxon>
        <taxon>Pseudomonadati</taxon>
        <taxon>Pseudomonadota</taxon>
        <taxon>Alphaproteobacteria</taxon>
        <taxon>Rhodobacterales</taxon>
        <taxon>Paracoccaceae</taxon>
        <taxon>Oceanomicrobium</taxon>
    </lineage>
</organism>
<evidence type="ECO:0000256" key="3">
    <source>
        <dbReference type="ARBA" id="ARBA00007630"/>
    </source>
</evidence>
<evidence type="ECO:0000256" key="15">
    <source>
        <dbReference type="HAMAP-Rule" id="MF_00605"/>
    </source>
</evidence>
<keyword evidence="9 15" id="KW-0808">Transferase</keyword>
<evidence type="ECO:0000256" key="2">
    <source>
        <dbReference type="ARBA" id="ARBA00004496"/>
    </source>
</evidence>
<keyword evidence="10 15" id="KW-0949">S-adenosyl-L-methionine</keyword>
<dbReference type="PANTHER" id="PTHR46417">
    <property type="entry name" value="TRNA (GUANINE-N(1)-)-METHYLTRANSFERASE"/>
    <property type="match status" value="1"/>
</dbReference>
<comment type="subcellular location">
    <subcellularLocation>
        <location evidence="2 15 16">Cytoplasm</location>
    </subcellularLocation>
</comment>
<evidence type="ECO:0000256" key="7">
    <source>
        <dbReference type="ARBA" id="ARBA00022490"/>
    </source>
</evidence>
<feature type="binding site" evidence="15">
    <location>
        <position position="146"/>
    </location>
    <ligand>
        <name>S-adenosyl-L-methionine</name>
        <dbReference type="ChEBI" id="CHEBI:59789"/>
    </ligand>
</feature>
<name>A0A6B0TVV7_9RHOB</name>